<keyword evidence="5 7" id="KW-0472">Membrane</keyword>
<accession>A0A919VFP9</accession>
<dbReference type="InterPro" id="IPR010619">
    <property type="entry name" value="ThrE-like_N"/>
</dbReference>
<dbReference type="EMBL" id="BOPZ01000008">
    <property type="protein sequence ID" value="GIM28650.1"/>
    <property type="molecule type" value="Genomic_DNA"/>
</dbReference>
<keyword evidence="10" id="KW-1185">Reference proteome</keyword>
<organism evidence="9 10">
    <name type="scientific">Clostridium polyendosporum</name>
    <dbReference type="NCBI Taxonomy" id="69208"/>
    <lineage>
        <taxon>Bacteria</taxon>
        <taxon>Bacillati</taxon>
        <taxon>Bacillota</taxon>
        <taxon>Clostridia</taxon>
        <taxon>Eubacteriales</taxon>
        <taxon>Clostridiaceae</taxon>
        <taxon>Clostridium</taxon>
    </lineage>
</organism>
<comment type="subcellular location">
    <subcellularLocation>
        <location evidence="1">Cell membrane</location>
        <topology evidence="1">Multi-pass membrane protein</topology>
    </subcellularLocation>
</comment>
<feature type="transmembrane region" description="Helical" evidence="7">
    <location>
        <begin position="165"/>
        <end position="188"/>
    </location>
</feature>
<evidence type="ECO:0000313" key="9">
    <source>
        <dbReference type="EMBL" id="GIM28650.1"/>
    </source>
</evidence>
<evidence type="ECO:0000313" key="10">
    <source>
        <dbReference type="Proteomes" id="UP000679179"/>
    </source>
</evidence>
<feature type="transmembrane region" description="Helical" evidence="7">
    <location>
        <begin position="224"/>
        <end position="249"/>
    </location>
</feature>
<dbReference type="PANTHER" id="PTHR34390:SF2">
    <property type="entry name" value="SUCCINATE TRANSPORTER SUBUNIT YJJP-RELATED"/>
    <property type="match status" value="1"/>
</dbReference>
<dbReference type="GO" id="GO:0022857">
    <property type="term" value="F:transmembrane transporter activity"/>
    <property type="evidence" value="ECO:0007669"/>
    <property type="project" value="InterPro"/>
</dbReference>
<dbReference type="RefSeq" id="WP_212903374.1">
    <property type="nucleotide sequence ID" value="NZ_BOPZ01000008.1"/>
</dbReference>
<keyword evidence="2" id="KW-1003">Cell membrane</keyword>
<protein>
    <submittedName>
        <fullName evidence="9">Membrane protein</fullName>
    </submittedName>
</protein>
<dbReference type="GO" id="GO:0015744">
    <property type="term" value="P:succinate transport"/>
    <property type="evidence" value="ECO:0007669"/>
    <property type="project" value="TreeGrafter"/>
</dbReference>
<evidence type="ECO:0000256" key="7">
    <source>
        <dbReference type="SAM" id="Phobius"/>
    </source>
</evidence>
<proteinExistence type="inferred from homology"/>
<evidence type="ECO:0000256" key="4">
    <source>
        <dbReference type="ARBA" id="ARBA00022989"/>
    </source>
</evidence>
<keyword evidence="4 7" id="KW-1133">Transmembrane helix</keyword>
<evidence type="ECO:0000256" key="2">
    <source>
        <dbReference type="ARBA" id="ARBA00022475"/>
    </source>
</evidence>
<evidence type="ECO:0000256" key="3">
    <source>
        <dbReference type="ARBA" id="ARBA00022692"/>
    </source>
</evidence>
<evidence type="ECO:0000256" key="1">
    <source>
        <dbReference type="ARBA" id="ARBA00004651"/>
    </source>
</evidence>
<dbReference type="InterPro" id="IPR050539">
    <property type="entry name" value="ThrE_Dicarb/AminoAcid_Exp"/>
</dbReference>
<dbReference type="AlphaFoldDB" id="A0A919VFP9"/>
<dbReference type="GO" id="GO:0005886">
    <property type="term" value="C:plasma membrane"/>
    <property type="evidence" value="ECO:0007669"/>
    <property type="project" value="UniProtKB-SubCell"/>
</dbReference>
<reference evidence="9" key="1">
    <citation type="submission" date="2021-03" db="EMBL/GenBank/DDBJ databases">
        <title>Taxonomic study of Clostridium polyendosporum from meadow-gley soil under rice.</title>
        <authorList>
            <person name="Kobayashi H."/>
            <person name="Tanizawa Y."/>
            <person name="Yagura M."/>
        </authorList>
    </citation>
    <scope>NUCLEOTIDE SEQUENCE</scope>
    <source>
        <strain evidence="9">JCM 30710</strain>
    </source>
</reference>
<feature type="domain" description="Threonine/serine exporter-like N-terminal" evidence="8">
    <location>
        <begin position="9"/>
        <end position="248"/>
    </location>
</feature>
<name>A0A919VFP9_9CLOT</name>
<evidence type="ECO:0000259" key="8">
    <source>
        <dbReference type="Pfam" id="PF06738"/>
    </source>
</evidence>
<comment type="caution">
    <text evidence="9">The sequence shown here is derived from an EMBL/GenBank/DDBJ whole genome shotgun (WGS) entry which is preliminary data.</text>
</comment>
<gene>
    <name evidence="9" type="ORF">CPJCM30710_13160</name>
</gene>
<keyword evidence="3 7" id="KW-0812">Transmembrane</keyword>
<feature type="transmembrane region" description="Helical" evidence="7">
    <location>
        <begin position="194"/>
        <end position="212"/>
    </location>
</feature>
<comment type="similarity">
    <text evidence="6">Belongs to the ThrE exporter (TC 2.A.79) family.</text>
</comment>
<dbReference type="Proteomes" id="UP000679179">
    <property type="component" value="Unassembled WGS sequence"/>
</dbReference>
<dbReference type="Pfam" id="PF06738">
    <property type="entry name" value="ThrE"/>
    <property type="match status" value="1"/>
</dbReference>
<sequence length="255" mass="27541">MDINRVLHVATFAGQIVLENGGETYRVEETIWRTCEAFGVSFADSFVTPTGIIATVSNKHNHTTSIVKRIKNRTVDLEKISRVNSLSRNIKTQNLTVDEFYDELLKIEHCPRYNNLLTMLAYAAIAASFTILFGGNIKDTIAAFIIGIIIKIISKFGNELNINTFFINSLGGAVAEIMALLLVNLGIGTSVDKIVIGTIMSLVPGLAITNAIRDTISGDLVSGLTRAAEAFLIAISIAVGTGAVLSLWLQHFGGI</sequence>
<dbReference type="PANTHER" id="PTHR34390">
    <property type="entry name" value="UPF0442 PROTEIN YJJB-RELATED"/>
    <property type="match status" value="1"/>
</dbReference>
<evidence type="ECO:0000256" key="5">
    <source>
        <dbReference type="ARBA" id="ARBA00023136"/>
    </source>
</evidence>
<evidence type="ECO:0000256" key="6">
    <source>
        <dbReference type="ARBA" id="ARBA00034125"/>
    </source>
</evidence>